<dbReference type="PROSITE" id="PS01085">
    <property type="entry name" value="RIBUL_P_3_EPIMER_1"/>
    <property type="match status" value="1"/>
</dbReference>
<dbReference type="NCBIfam" id="NF004076">
    <property type="entry name" value="PRK05581.1-4"/>
    <property type="match status" value="1"/>
</dbReference>
<proteinExistence type="inferred from homology"/>
<gene>
    <name evidence="10" type="ORF">MNBD_DELTA01-1981</name>
</gene>
<dbReference type="CDD" id="cd00429">
    <property type="entry name" value="RPE"/>
    <property type="match status" value="1"/>
</dbReference>
<accession>A0A3B0RQC5</accession>
<keyword evidence="9 10" id="KW-0413">Isomerase</keyword>
<comment type="cofactor">
    <cofactor evidence="3">
        <name>Co(2+)</name>
        <dbReference type="ChEBI" id="CHEBI:48828"/>
    </cofactor>
</comment>
<dbReference type="InterPro" id="IPR011060">
    <property type="entry name" value="RibuloseP-bd_barrel"/>
</dbReference>
<evidence type="ECO:0000256" key="4">
    <source>
        <dbReference type="ARBA" id="ARBA00001947"/>
    </source>
</evidence>
<comment type="similarity">
    <text evidence="6">Belongs to the ribulose-phosphate 3-epimerase family.</text>
</comment>
<dbReference type="Gene3D" id="3.20.20.70">
    <property type="entry name" value="Aldolase class I"/>
    <property type="match status" value="1"/>
</dbReference>
<evidence type="ECO:0000256" key="1">
    <source>
        <dbReference type="ARBA" id="ARBA00001782"/>
    </source>
</evidence>
<organism evidence="10">
    <name type="scientific">hydrothermal vent metagenome</name>
    <dbReference type="NCBI Taxonomy" id="652676"/>
    <lineage>
        <taxon>unclassified sequences</taxon>
        <taxon>metagenomes</taxon>
        <taxon>ecological metagenomes</taxon>
    </lineage>
</organism>
<dbReference type="GO" id="GO:0005975">
    <property type="term" value="P:carbohydrate metabolic process"/>
    <property type="evidence" value="ECO:0007669"/>
    <property type="project" value="InterPro"/>
</dbReference>
<evidence type="ECO:0000256" key="9">
    <source>
        <dbReference type="ARBA" id="ARBA00023235"/>
    </source>
</evidence>
<dbReference type="HAMAP" id="MF_02227">
    <property type="entry name" value="RPE"/>
    <property type="match status" value="1"/>
</dbReference>
<evidence type="ECO:0000313" key="10">
    <source>
        <dbReference type="EMBL" id="VAV85795.1"/>
    </source>
</evidence>
<evidence type="ECO:0000256" key="2">
    <source>
        <dbReference type="ARBA" id="ARBA00001936"/>
    </source>
</evidence>
<dbReference type="GO" id="GO:0004750">
    <property type="term" value="F:D-ribulose-phosphate 3-epimerase activity"/>
    <property type="evidence" value="ECO:0007669"/>
    <property type="project" value="UniProtKB-EC"/>
</dbReference>
<sequence>MEVKKMKISPSILSADFTRLGEEIKAVAEAGADYIHIDVMDGHFVPNITIGPLLVEAARRATELPLDVHLMIDRPERYIEDFAKAGSDIITIHAEATPHLHRAVQAIKECGLSAGVAINPSTPVEAIEPLADYVDMILVMSVNPGFGGQQFIHSALEKTRRVRAILDNANSAAELQVDGGIKVSNIAKVAEAGADVFVAGSAVFGSDDYKKTIEDMRKELGQTTV</sequence>
<dbReference type="SUPFAM" id="SSF51366">
    <property type="entry name" value="Ribulose-phoshate binding barrel"/>
    <property type="match status" value="1"/>
</dbReference>
<comment type="cofactor">
    <cofactor evidence="5">
        <name>Fe(2+)</name>
        <dbReference type="ChEBI" id="CHEBI:29033"/>
    </cofactor>
</comment>
<dbReference type="GO" id="GO:0005737">
    <property type="term" value="C:cytoplasm"/>
    <property type="evidence" value="ECO:0007669"/>
    <property type="project" value="UniProtKB-ARBA"/>
</dbReference>
<dbReference type="GO" id="GO:0046872">
    <property type="term" value="F:metal ion binding"/>
    <property type="evidence" value="ECO:0007669"/>
    <property type="project" value="UniProtKB-KW"/>
</dbReference>
<evidence type="ECO:0000256" key="7">
    <source>
        <dbReference type="ARBA" id="ARBA00013188"/>
    </source>
</evidence>
<dbReference type="InterPro" id="IPR000056">
    <property type="entry name" value="Ribul_P_3_epim-like"/>
</dbReference>
<dbReference type="EC" id="5.1.3.1" evidence="7"/>
<dbReference type="AlphaFoldDB" id="A0A3B0RQC5"/>
<dbReference type="InterPro" id="IPR026019">
    <property type="entry name" value="Ribul_P_3_epim"/>
</dbReference>
<comment type="catalytic activity">
    <reaction evidence="1">
        <text>D-ribulose 5-phosphate = D-xylulose 5-phosphate</text>
        <dbReference type="Rhea" id="RHEA:13677"/>
        <dbReference type="ChEBI" id="CHEBI:57737"/>
        <dbReference type="ChEBI" id="CHEBI:58121"/>
        <dbReference type="EC" id="5.1.3.1"/>
    </reaction>
</comment>
<dbReference type="InterPro" id="IPR013785">
    <property type="entry name" value="Aldolase_TIM"/>
</dbReference>
<dbReference type="GO" id="GO:0006098">
    <property type="term" value="P:pentose-phosphate shunt"/>
    <property type="evidence" value="ECO:0007669"/>
    <property type="project" value="InterPro"/>
</dbReference>
<evidence type="ECO:0000256" key="6">
    <source>
        <dbReference type="ARBA" id="ARBA00009541"/>
    </source>
</evidence>
<reference evidence="10" key="1">
    <citation type="submission" date="2018-06" db="EMBL/GenBank/DDBJ databases">
        <authorList>
            <person name="Zhirakovskaya E."/>
        </authorList>
    </citation>
    <scope>NUCLEOTIDE SEQUENCE</scope>
</reference>
<evidence type="ECO:0000256" key="3">
    <source>
        <dbReference type="ARBA" id="ARBA00001941"/>
    </source>
</evidence>
<keyword evidence="8" id="KW-0479">Metal-binding</keyword>
<dbReference type="Pfam" id="PF00834">
    <property type="entry name" value="Ribul_P_3_epim"/>
    <property type="match status" value="1"/>
</dbReference>
<dbReference type="NCBIfam" id="TIGR01163">
    <property type="entry name" value="rpe"/>
    <property type="match status" value="1"/>
</dbReference>
<dbReference type="FunFam" id="3.20.20.70:FF:000004">
    <property type="entry name" value="Ribulose-phosphate 3-epimerase"/>
    <property type="match status" value="1"/>
</dbReference>
<dbReference type="PANTHER" id="PTHR11749">
    <property type="entry name" value="RIBULOSE-5-PHOSPHATE-3-EPIMERASE"/>
    <property type="match status" value="1"/>
</dbReference>
<dbReference type="PIRSF" id="PIRSF001461">
    <property type="entry name" value="RPE"/>
    <property type="match status" value="1"/>
</dbReference>
<protein>
    <recommendedName>
        <fullName evidence="7">ribulose-phosphate 3-epimerase</fullName>
        <ecNumber evidence="7">5.1.3.1</ecNumber>
    </recommendedName>
</protein>
<name>A0A3B0RQC5_9ZZZZ</name>
<dbReference type="EMBL" id="UOEA01000098">
    <property type="protein sequence ID" value="VAV85795.1"/>
    <property type="molecule type" value="Genomic_DNA"/>
</dbReference>
<evidence type="ECO:0000256" key="8">
    <source>
        <dbReference type="ARBA" id="ARBA00022723"/>
    </source>
</evidence>
<evidence type="ECO:0000256" key="5">
    <source>
        <dbReference type="ARBA" id="ARBA00001954"/>
    </source>
</evidence>
<comment type="cofactor">
    <cofactor evidence="4">
        <name>Zn(2+)</name>
        <dbReference type="ChEBI" id="CHEBI:29105"/>
    </cofactor>
</comment>
<comment type="cofactor">
    <cofactor evidence="2">
        <name>Mn(2+)</name>
        <dbReference type="ChEBI" id="CHEBI:29035"/>
    </cofactor>
</comment>